<organism evidence="1 2">
    <name type="scientific">Pontibacter populi</name>
    <dbReference type="NCBI Taxonomy" id="890055"/>
    <lineage>
        <taxon>Bacteria</taxon>
        <taxon>Pseudomonadati</taxon>
        <taxon>Bacteroidota</taxon>
        <taxon>Cytophagia</taxon>
        <taxon>Cytophagales</taxon>
        <taxon>Hymenobacteraceae</taxon>
        <taxon>Pontibacter</taxon>
    </lineage>
</organism>
<dbReference type="RefSeq" id="WP_350410304.1">
    <property type="nucleotide sequence ID" value="NZ_JBEOKT010000001.1"/>
</dbReference>
<dbReference type="EMBL" id="JBEOKT010000001">
    <property type="protein sequence ID" value="MER2996163.1"/>
    <property type="molecule type" value="Genomic_DNA"/>
</dbReference>
<reference evidence="1 2" key="1">
    <citation type="submission" date="2024-06" db="EMBL/GenBank/DDBJ databases">
        <title>Pontibacter populi HYL7-15.</title>
        <authorList>
            <person name="Kim M.K."/>
        </authorList>
    </citation>
    <scope>NUCLEOTIDE SEQUENCE [LARGE SCALE GENOMIC DNA]</scope>
    <source>
        <strain evidence="1 2">HYL7-15</strain>
    </source>
</reference>
<keyword evidence="2" id="KW-1185">Reference proteome</keyword>
<comment type="caution">
    <text evidence="1">The sequence shown here is derived from an EMBL/GenBank/DDBJ whole genome shotgun (WGS) entry which is preliminary data.</text>
</comment>
<gene>
    <name evidence="1" type="ORF">ABS362_01320</name>
</gene>
<evidence type="ECO:0000313" key="1">
    <source>
        <dbReference type="EMBL" id="MER2996163.1"/>
    </source>
</evidence>
<proteinExistence type="predicted"/>
<name>A0ABV1RP61_9BACT</name>
<protein>
    <submittedName>
        <fullName evidence="1">Uncharacterized protein</fullName>
    </submittedName>
</protein>
<evidence type="ECO:0000313" key="2">
    <source>
        <dbReference type="Proteomes" id="UP001476807"/>
    </source>
</evidence>
<dbReference type="Proteomes" id="UP001476807">
    <property type="component" value="Unassembled WGS sequence"/>
</dbReference>
<sequence length="112" mass="12737">MLHHPSQLPQVCYFYLPSLNGKPAEVIAVLNSSSDTIYIPVPEEDVQLNAFFQRSITPAETRRFGTDSTWRIFTSWCDLETDHNKYGVSLAILDMLLNCRDNKPLKDHLAVA</sequence>
<accession>A0ABV1RP61</accession>